<evidence type="ECO:0000313" key="1">
    <source>
        <dbReference type="EMBL" id="KAI3784649.1"/>
    </source>
</evidence>
<reference evidence="2" key="1">
    <citation type="journal article" date="2022" name="Mol. Ecol. Resour.">
        <title>The genomes of chicory, endive, great burdock and yacon provide insights into Asteraceae palaeo-polyploidization history and plant inulin production.</title>
        <authorList>
            <person name="Fan W."/>
            <person name="Wang S."/>
            <person name="Wang H."/>
            <person name="Wang A."/>
            <person name="Jiang F."/>
            <person name="Liu H."/>
            <person name="Zhao H."/>
            <person name="Xu D."/>
            <person name="Zhang Y."/>
        </authorList>
    </citation>
    <scope>NUCLEOTIDE SEQUENCE [LARGE SCALE GENOMIC DNA]</scope>
    <source>
        <strain evidence="2">cv. Yunnan</strain>
    </source>
</reference>
<protein>
    <submittedName>
        <fullName evidence="1">Uncharacterized protein</fullName>
    </submittedName>
</protein>
<accession>A0ACB9GMD1</accession>
<name>A0ACB9GMD1_9ASTR</name>
<comment type="caution">
    <text evidence="1">The sequence shown here is derived from an EMBL/GenBank/DDBJ whole genome shotgun (WGS) entry which is preliminary data.</text>
</comment>
<dbReference type="EMBL" id="CM042031">
    <property type="protein sequence ID" value="KAI3784649.1"/>
    <property type="molecule type" value="Genomic_DNA"/>
</dbReference>
<gene>
    <name evidence="1" type="ORF">L1987_43752</name>
</gene>
<proteinExistence type="predicted"/>
<evidence type="ECO:0000313" key="2">
    <source>
        <dbReference type="Proteomes" id="UP001056120"/>
    </source>
</evidence>
<reference evidence="1 2" key="2">
    <citation type="journal article" date="2022" name="Mol. Ecol. Resour.">
        <title>The genomes of chicory, endive, great burdock and yacon provide insights into Asteraceae paleo-polyploidization history and plant inulin production.</title>
        <authorList>
            <person name="Fan W."/>
            <person name="Wang S."/>
            <person name="Wang H."/>
            <person name="Wang A."/>
            <person name="Jiang F."/>
            <person name="Liu H."/>
            <person name="Zhao H."/>
            <person name="Xu D."/>
            <person name="Zhang Y."/>
        </authorList>
    </citation>
    <scope>NUCLEOTIDE SEQUENCE [LARGE SCALE GENOMIC DNA]</scope>
    <source>
        <strain evidence="2">cv. Yunnan</strain>
        <tissue evidence="1">Leaves</tissue>
    </source>
</reference>
<keyword evidence="2" id="KW-1185">Reference proteome</keyword>
<sequence>MVGCHKKSGQLSQSVRGAMTSASVSSESLCRLNGPNSSSLDIGSGGSSVSSTSSTTASLFVEIIILRSDGKSALKVESRD</sequence>
<organism evidence="1 2">
    <name type="scientific">Smallanthus sonchifolius</name>
    <dbReference type="NCBI Taxonomy" id="185202"/>
    <lineage>
        <taxon>Eukaryota</taxon>
        <taxon>Viridiplantae</taxon>
        <taxon>Streptophyta</taxon>
        <taxon>Embryophyta</taxon>
        <taxon>Tracheophyta</taxon>
        <taxon>Spermatophyta</taxon>
        <taxon>Magnoliopsida</taxon>
        <taxon>eudicotyledons</taxon>
        <taxon>Gunneridae</taxon>
        <taxon>Pentapetalae</taxon>
        <taxon>asterids</taxon>
        <taxon>campanulids</taxon>
        <taxon>Asterales</taxon>
        <taxon>Asteraceae</taxon>
        <taxon>Asteroideae</taxon>
        <taxon>Heliantheae alliance</taxon>
        <taxon>Millerieae</taxon>
        <taxon>Smallanthus</taxon>
    </lineage>
</organism>
<dbReference type="Proteomes" id="UP001056120">
    <property type="component" value="Linkage Group LG14"/>
</dbReference>